<comment type="caution">
    <text evidence="1">The sequence shown here is derived from an EMBL/GenBank/DDBJ whole genome shotgun (WGS) entry which is preliminary data.</text>
</comment>
<gene>
    <name evidence="1" type="ORF">I215_11763</name>
</gene>
<sequence>MNGFPQYGYEIQSIVLSDLSTPVKLPELAKRLGMSETKMKALFKQIFGDSFWLISNSGKNDFSNSIWVSKDSYFEDKSRNNILI</sequence>
<dbReference type="EMBL" id="AMSG01000019">
    <property type="protein sequence ID" value="EKF54525.1"/>
    <property type="molecule type" value="Genomic_DNA"/>
</dbReference>
<dbReference type="STRING" id="555500.I215_11763"/>
<name>K2PPP7_9FLAO</name>
<proteinExistence type="predicted"/>
<dbReference type="AlphaFoldDB" id="K2PPP7"/>
<evidence type="ECO:0000313" key="2">
    <source>
        <dbReference type="Proteomes" id="UP000007364"/>
    </source>
</evidence>
<keyword evidence="2" id="KW-1185">Reference proteome</keyword>
<evidence type="ECO:0000313" key="1">
    <source>
        <dbReference type="EMBL" id="EKF54525.1"/>
    </source>
</evidence>
<dbReference type="RefSeq" id="WP_008992191.1">
    <property type="nucleotide sequence ID" value="NZ_AMSG01000019.1"/>
</dbReference>
<dbReference type="OrthoDB" id="1156172at2"/>
<accession>K2PPP7</accession>
<dbReference type="Proteomes" id="UP000007364">
    <property type="component" value="Unassembled WGS sequence"/>
</dbReference>
<reference evidence="1 2" key="1">
    <citation type="journal article" date="2012" name="J. Bacteriol.">
        <title>Genome Sequence of Galbibacter marinum Type Strain ck-I2-15.</title>
        <authorList>
            <person name="Lai Q."/>
            <person name="Li C."/>
            <person name="Shao Z."/>
        </authorList>
    </citation>
    <scope>NUCLEOTIDE SEQUENCE [LARGE SCALE GENOMIC DNA]</scope>
    <source>
        <strain evidence="2">ck-I2-15</strain>
    </source>
</reference>
<organism evidence="1 2">
    <name type="scientific">Galbibacter marinus</name>
    <dbReference type="NCBI Taxonomy" id="555500"/>
    <lineage>
        <taxon>Bacteria</taxon>
        <taxon>Pseudomonadati</taxon>
        <taxon>Bacteroidota</taxon>
        <taxon>Flavobacteriia</taxon>
        <taxon>Flavobacteriales</taxon>
        <taxon>Flavobacteriaceae</taxon>
        <taxon>Galbibacter</taxon>
    </lineage>
</organism>
<protein>
    <submittedName>
        <fullName evidence="1">AraC family transcriptional regulator</fullName>
    </submittedName>
</protein>